<sequence>MKLLIIAIAIVGIVMVVNGYYRQNKSCPEPKIVYKYIPRTFSEEQDNLPKPSDVFKTMFDGTSLLSF</sequence>
<proteinExistence type="predicted"/>
<name>A0AAV1I2I0_9CHLO</name>
<gene>
    <name evidence="2" type="ORF">CVIRNUC_003480</name>
</gene>
<reference evidence="2 3" key="1">
    <citation type="submission" date="2023-10" db="EMBL/GenBank/DDBJ databases">
        <authorList>
            <person name="Maclean D."/>
            <person name="Macfadyen A."/>
        </authorList>
    </citation>
    <scope>NUCLEOTIDE SEQUENCE [LARGE SCALE GENOMIC DNA]</scope>
</reference>
<accession>A0AAV1I2I0</accession>
<evidence type="ECO:0000313" key="2">
    <source>
        <dbReference type="EMBL" id="CAK0767623.1"/>
    </source>
</evidence>
<organism evidence="2 3">
    <name type="scientific">Coccomyxa viridis</name>
    <dbReference type="NCBI Taxonomy" id="1274662"/>
    <lineage>
        <taxon>Eukaryota</taxon>
        <taxon>Viridiplantae</taxon>
        <taxon>Chlorophyta</taxon>
        <taxon>core chlorophytes</taxon>
        <taxon>Trebouxiophyceae</taxon>
        <taxon>Trebouxiophyceae incertae sedis</taxon>
        <taxon>Coccomyxaceae</taxon>
        <taxon>Coccomyxa</taxon>
    </lineage>
</organism>
<keyword evidence="1" id="KW-0732">Signal</keyword>
<dbReference type="Proteomes" id="UP001314263">
    <property type="component" value="Unassembled WGS sequence"/>
</dbReference>
<feature type="signal peptide" evidence="1">
    <location>
        <begin position="1"/>
        <end position="19"/>
    </location>
</feature>
<keyword evidence="3" id="KW-1185">Reference proteome</keyword>
<protein>
    <submittedName>
        <fullName evidence="2">Uncharacterized protein</fullName>
    </submittedName>
</protein>
<comment type="caution">
    <text evidence="2">The sequence shown here is derived from an EMBL/GenBank/DDBJ whole genome shotgun (WGS) entry which is preliminary data.</text>
</comment>
<evidence type="ECO:0000313" key="3">
    <source>
        <dbReference type="Proteomes" id="UP001314263"/>
    </source>
</evidence>
<evidence type="ECO:0000256" key="1">
    <source>
        <dbReference type="SAM" id="SignalP"/>
    </source>
</evidence>
<dbReference type="EMBL" id="CAUYUE010000004">
    <property type="protein sequence ID" value="CAK0767623.1"/>
    <property type="molecule type" value="Genomic_DNA"/>
</dbReference>
<dbReference type="AlphaFoldDB" id="A0AAV1I2I0"/>
<feature type="chain" id="PRO_5043651214" evidence="1">
    <location>
        <begin position="20"/>
        <end position="67"/>
    </location>
</feature>